<evidence type="ECO:0000313" key="2">
    <source>
        <dbReference type="Proteomes" id="UP001501671"/>
    </source>
</evidence>
<dbReference type="EMBL" id="BAABFO010000001">
    <property type="protein sequence ID" value="GAA4321946.1"/>
    <property type="molecule type" value="Genomic_DNA"/>
</dbReference>
<organism evidence="1 2">
    <name type="scientific">Pigmentiphaga soli</name>
    <dbReference type="NCBI Taxonomy" id="1007095"/>
    <lineage>
        <taxon>Bacteria</taxon>
        <taxon>Pseudomonadati</taxon>
        <taxon>Pseudomonadota</taxon>
        <taxon>Betaproteobacteria</taxon>
        <taxon>Burkholderiales</taxon>
        <taxon>Alcaligenaceae</taxon>
        <taxon>Pigmentiphaga</taxon>
    </lineage>
</organism>
<proteinExistence type="predicted"/>
<evidence type="ECO:0000313" key="1">
    <source>
        <dbReference type="EMBL" id="GAA4321946.1"/>
    </source>
</evidence>
<sequence length="80" mass="8975">MDYPDELKIQMDALAAQRRATALKRTYRITDTGRDFFRQATIHAADRDAAQAEYIDAMERAGLPHGDLTVHRVSAPMEAA</sequence>
<reference evidence="2" key="1">
    <citation type="journal article" date="2019" name="Int. J. Syst. Evol. Microbiol.">
        <title>The Global Catalogue of Microorganisms (GCM) 10K type strain sequencing project: providing services to taxonomists for standard genome sequencing and annotation.</title>
        <authorList>
            <consortium name="The Broad Institute Genomics Platform"/>
            <consortium name="The Broad Institute Genome Sequencing Center for Infectious Disease"/>
            <person name="Wu L."/>
            <person name="Ma J."/>
        </authorList>
    </citation>
    <scope>NUCLEOTIDE SEQUENCE [LARGE SCALE GENOMIC DNA]</scope>
    <source>
        <strain evidence="2">JCM 17666</strain>
    </source>
</reference>
<name>A0ABP8GDF4_9BURK</name>
<gene>
    <name evidence="1" type="ORF">GCM10023144_01540</name>
</gene>
<dbReference type="Proteomes" id="UP001501671">
    <property type="component" value="Unassembled WGS sequence"/>
</dbReference>
<protein>
    <submittedName>
        <fullName evidence="1">Uncharacterized protein</fullName>
    </submittedName>
</protein>
<keyword evidence="2" id="KW-1185">Reference proteome</keyword>
<dbReference type="RefSeq" id="WP_345245317.1">
    <property type="nucleotide sequence ID" value="NZ_BAABFO010000001.1"/>
</dbReference>
<accession>A0ABP8GDF4</accession>
<comment type="caution">
    <text evidence="1">The sequence shown here is derived from an EMBL/GenBank/DDBJ whole genome shotgun (WGS) entry which is preliminary data.</text>
</comment>